<gene>
    <name evidence="3" type="ORF">CEY15_00285</name>
</gene>
<dbReference type="GO" id="GO:0003676">
    <property type="term" value="F:nucleic acid binding"/>
    <property type="evidence" value="ECO:0007669"/>
    <property type="project" value="InterPro"/>
</dbReference>
<evidence type="ECO:0000313" key="3">
    <source>
        <dbReference type="EMBL" id="PAY24948.1"/>
    </source>
</evidence>
<name>A0A2A2WUV4_9ACTN</name>
<dbReference type="SUPFAM" id="SSF52980">
    <property type="entry name" value="Restriction endonuclease-like"/>
    <property type="match status" value="1"/>
</dbReference>
<dbReference type="InterPro" id="IPR011335">
    <property type="entry name" value="Restrct_endonuc-II-like"/>
</dbReference>
<dbReference type="PANTHER" id="PTHR34039:SF1">
    <property type="entry name" value="UPF0102 PROTEIN YRAN"/>
    <property type="match status" value="1"/>
</dbReference>
<dbReference type="PANTHER" id="PTHR34039">
    <property type="entry name" value="UPF0102 PROTEIN YRAN"/>
    <property type="match status" value="1"/>
</dbReference>
<keyword evidence="4" id="KW-1185">Reference proteome</keyword>
<evidence type="ECO:0000256" key="2">
    <source>
        <dbReference type="HAMAP-Rule" id="MF_00048"/>
    </source>
</evidence>
<dbReference type="Proteomes" id="UP000218810">
    <property type="component" value="Unassembled WGS sequence"/>
</dbReference>
<dbReference type="InterPro" id="IPR003509">
    <property type="entry name" value="UPF0102_YraN-like"/>
</dbReference>
<dbReference type="HAMAP" id="MF_00048">
    <property type="entry name" value="UPF0102"/>
    <property type="match status" value="1"/>
</dbReference>
<proteinExistence type="inferred from homology"/>
<dbReference type="EMBL" id="NTGA01000001">
    <property type="protein sequence ID" value="PAY24948.1"/>
    <property type="molecule type" value="Genomic_DNA"/>
</dbReference>
<evidence type="ECO:0000313" key="4">
    <source>
        <dbReference type="Proteomes" id="UP000218810"/>
    </source>
</evidence>
<protein>
    <recommendedName>
        <fullName evidence="2">UPF0102 protein CEY15_00285</fullName>
    </recommendedName>
</protein>
<dbReference type="Pfam" id="PF02021">
    <property type="entry name" value="UPF0102"/>
    <property type="match status" value="1"/>
</dbReference>
<organism evidence="3 4">
    <name type="scientific">Dietzia natronolimnaea</name>
    <dbReference type="NCBI Taxonomy" id="161920"/>
    <lineage>
        <taxon>Bacteria</taxon>
        <taxon>Bacillati</taxon>
        <taxon>Actinomycetota</taxon>
        <taxon>Actinomycetes</taxon>
        <taxon>Mycobacteriales</taxon>
        <taxon>Dietziaceae</taxon>
        <taxon>Dietzia</taxon>
    </lineage>
</organism>
<sequence>MARMGRAAGEGLAMAGDRAGSVAGTHGGDGRRRTGAIGEAHAAGLIEARGGAVISRNWRSRTGELDLVALDAGGRLRFVEVRTRTGTGFGTPAESVTAAKRRRLRQLAGEWLAANPGPWRQVCFDVIGVDLADSSRPRLELFEDVF</sequence>
<dbReference type="Gene3D" id="3.40.1350.10">
    <property type="match status" value="1"/>
</dbReference>
<comment type="caution">
    <text evidence="3">The sequence shown here is derived from an EMBL/GenBank/DDBJ whole genome shotgun (WGS) entry which is preliminary data.</text>
</comment>
<evidence type="ECO:0000256" key="1">
    <source>
        <dbReference type="ARBA" id="ARBA00006738"/>
    </source>
</evidence>
<dbReference type="CDD" id="cd20736">
    <property type="entry name" value="PoNe_Nuclease"/>
    <property type="match status" value="1"/>
</dbReference>
<reference evidence="4" key="1">
    <citation type="submission" date="2017-09" db="EMBL/GenBank/DDBJ databases">
        <authorList>
            <person name="Zhang Y."/>
            <person name="Huang X."/>
            <person name="Liu J."/>
            <person name="Lu L."/>
            <person name="Peng K."/>
        </authorList>
    </citation>
    <scope>NUCLEOTIDE SEQUENCE [LARGE SCALE GENOMIC DNA]</scope>
    <source>
        <strain evidence="4">S-XJ-1</strain>
    </source>
</reference>
<dbReference type="InterPro" id="IPR011856">
    <property type="entry name" value="tRNA_endonuc-like_dom_sf"/>
</dbReference>
<accession>A0A2A2WUV4</accession>
<comment type="similarity">
    <text evidence="1 2">Belongs to the UPF0102 family.</text>
</comment>
<dbReference type="AlphaFoldDB" id="A0A2A2WUV4"/>
<dbReference type="OrthoDB" id="9794876at2"/>
<dbReference type="NCBIfam" id="NF009154">
    <property type="entry name" value="PRK12497.3-3"/>
    <property type="match status" value="1"/>
</dbReference>